<dbReference type="SUPFAM" id="SSF52540">
    <property type="entry name" value="P-loop containing nucleoside triphosphate hydrolases"/>
    <property type="match status" value="1"/>
</dbReference>
<dbReference type="PANTHER" id="PTHR10344:SF1">
    <property type="entry name" value="THYMIDYLATE KINASE"/>
    <property type="match status" value="1"/>
</dbReference>
<proteinExistence type="predicted"/>
<dbReference type="Proteomes" id="UP000024635">
    <property type="component" value="Unassembled WGS sequence"/>
</dbReference>
<dbReference type="GO" id="GO:0004798">
    <property type="term" value="F:dTMP kinase activity"/>
    <property type="evidence" value="ECO:0007669"/>
    <property type="project" value="TreeGrafter"/>
</dbReference>
<dbReference type="EMBL" id="JARK01001653">
    <property type="protein sequence ID" value="EYB84386.1"/>
    <property type="molecule type" value="Genomic_DNA"/>
</dbReference>
<reference evidence="2" key="1">
    <citation type="journal article" date="2015" name="Nat. Genet.">
        <title>The genome and transcriptome of the zoonotic hookworm Ancylostoma ceylanicum identify infection-specific gene families.</title>
        <authorList>
            <person name="Schwarz E.M."/>
            <person name="Hu Y."/>
            <person name="Antoshechkin I."/>
            <person name="Miller M.M."/>
            <person name="Sternberg P.W."/>
            <person name="Aroian R.V."/>
        </authorList>
    </citation>
    <scope>NUCLEOTIDE SEQUENCE</scope>
    <source>
        <strain evidence="2">HY135</strain>
    </source>
</reference>
<evidence type="ECO:0000313" key="2">
    <source>
        <dbReference type="Proteomes" id="UP000024635"/>
    </source>
</evidence>
<name>A0A016S1K1_9BILA</name>
<dbReference type="GO" id="GO:0006227">
    <property type="term" value="P:dUDP biosynthetic process"/>
    <property type="evidence" value="ECO:0007669"/>
    <property type="project" value="TreeGrafter"/>
</dbReference>
<evidence type="ECO:0000313" key="1">
    <source>
        <dbReference type="EMBL" id="EYB84386.1"/>
    </source>
</evidence>
<keyword evidence="2" id="KW-1185">Reference proteome</keyword>
<sequence>MDPHWVRQADIGLPRPDVVLFFEVSPEVAKQRGGFGEERLESDQLQKKVHSAMELLRKSYWRVGLNPIASSTSLQWRDFADRERRRGFGFSGGRSGGHLLKNSKG</sequence>
<comment type="caution">
    <text evidence="1">The sequence shown here is derived from an EMBL/GenBank/DDBJ whole genome shotgun (WGS) entry which is preliminary data.</text>
</comment>
<dbReference type="GO" id="GO:0004550">
    <property type="term" value="F:nucleoside diphosphate kinase activity"/>
    <property type="evidence" value="ECO:0007669"/>
    <property type="project" value="TreeGrafter"/>
</dbReference>
<dbReference type="GO" id="GO:0006233">
    <property type="term" value="P:dTDP biosynthetic process"/>
    <property type="evidence" value="ECO:0007669"/>
    <property type="project" value="TreeGrafter"/>
</dbReference>
<dbReference type="AlphaFoldDB" id="A0A016S1K1"/>
<dbReference type="GO" id="GO:0005634">
    <property type="term" value="C:nucleus"/>
    <property type="evidence" value="ECO:0007669"/>
    <property type="project" value="TreeGrafter"/>
</dbReference>
<dbReference type="PANTHER" id="PTHR10344">
    <property type="entry name" value="THYMIDYLATE KINASE"/>
    <property type="match status" value="1"/>
</dbReference>
<dbReference type="OrthoDB" id="425602at2759"/>
<organism evidence="1 2">
    <name type="scientific">Ancylostoma ceylanicum</name>
    <dbReference type="NCBI Taxonomy" id="53326"/>
    <lineage>
        <taxon>Eukaryota</taxon>
        <taxon>Metazoa</taxon>
        <taxon>Ecdysozoa</taxon>
        <taxon>Nematoda</taxon>
        <taxon>Chromadorea</taxon>
        <taxon>Rhabditida</taxon>
        <taxon>Rhabditina</taxon>
        <taxon>Rhabditomorpha</taxon>
        <taxon>Strongyloidea</taxon>
        <taxon>Ancylostomatidae</taxon>
        <taxon>Ancylostomatinae</taxon>
        <taxon>Ancylostoma</taxon>
    </lineage>
</organism>
<dbReference type="GO" id="GO:0005829">
    <property type="term" value="C:cytosol"/>
    <property type="evidence" value="ECO:0007669"/>
    <property type="project" value="TreeGrafter"/>
</dbReference>
<dbReference type="Gene3D" id="3.40.50.300">
    <property type="entry name" value="P-loop containing nucleotide triphosphate hydrolases"/>
    <property type="match status" value="1"/>
</dbReference>
<protein>
    <submittedName>
        <fullName evidence="1">Uncharacterized protein</fullName>
    </submittedName>
</protein>
<accession>A0A016S1K1</accession>
<dbReference type="GO" id="GO:0005739">
    <property type="term" value="C:mitochondrion"/>
    <property type="evidence" value="ECO:0007669"/>
    <property type="project" value="TreeGrafter"/>
</dbReference>
<gene>
    <name evidence="1" type="primary">Acey_s0317.g2315</name>
    <name evidence="1" type="ORF">Y032_0317g2315</name>
</gene>
<dbReference type="GO" id="GO:0006235">
    <property type="term" value="P:dTTP biosynthetic process"/>
    <property type="evidence" value="ECO:0007669"/>
    <property type="project" value="TreeGrafter"/>
</dbReference>
<dbReference type="STRING" id="53326.A0A016S1K1"/>
<dbReference type="InterPro" id="IPR027417">
    <property type="entry name" value="P-loop_NTPase"/>
</dbReference>